<dbReference type="PANTHER" id="PTHR46011">
    <property type="entry name" value="NUCLEAR HORMONE RECEPTOR FAMILY MEMBER NHR-86-RELATED"/>
    <property type="match status" value="1"/>
</dbReference>
<sequence length="310" mass="36047">MAKRQKCLICNDRADSLHFGAVSCRACAAFFRRKVAGKKLFRFNCDRKCLIEISRHRKLCQVCRFEKCVSVGMKETAVISKLSQFQPSTSTESEYPFLFKLTKFHETIEASREDVFQRKKKAAKSANYKMMNDILKKDLDILMNNLSIGFEELSKFEIDQQKVLVKHFIGPFVFLEGGFKSANYNILILPNDDYKKIQKGEKAYEAFKPYWSINRHILKAAIDHAQLDKFEFLFLCALIFWDYGLNNQSDESIEICQNLRKQVLEELSSYEKKKLFRRCVLSSRSDSNHPSSNTADHSSSKRNSRNFTTL</sequence>
<organism evidence="13 14">
    <name type="scientific">Caenorhabditis angaria</name>
    <dbReference type="NCBI Taxonomy" id="860376"/>
    <lineage>
        <taxon>Eukaryota</taxon>
        <taxon>Metazoa</taxon>
        <taxon>Ecdysozoa</taxon>
        <taxon>Nematoda</taxon>
        <taxon>Chromadorea</taxon>
        <taxon>Rhabditida</taxon>
        <taxon>Rhabditina</taxon>
        <taxon>Rhabditomorpha</taxon>
        <taxon>Rhabditoidea</taxon>
        <taxon>Rhabditidae</taxon>
        <taxon>Peloderinae</taxon>
        <taxon>Caenorhabditis</taxon>
    </lineage>
</organism>
<evidence type="ECO:0000256" key="5">
    <source>
        <dbReference type="ARBA" id="ARBA00023125"/>
    </source>
</evidence>
<keyword evidence="7 9" id="KW-0675">Receptor</keyword>
<evidence type="ECO:0000313" key="14">
    <source>
        <dbReference type="Proteomes" id="UP001152747"/>
    </source>
</evidence>
<evidence type="ECO:0000256" key="1">
    <source>
        <dbReference type="ARBA" id="ARBA00022723"/>
    </source>
</evidence>
<dbReference type="PRINTS" id="PR00047">
    <property type="entry name" value="STROIDFINGER"/>
</dbReference>
<proteinExistence type="inferred from homology"/>
<dbReference type="GO" id="GO:0006357">
    <property type="term" value="P:regulation of transcription by RNA polymerase II"/>
    <property type="evidence" value="ECO:0007669"/>
    <property type="project" value="TreeGrafter"/>
</dbReference>
<dbReference type="Gene3D" id="1.10.565.10">
    <property type="entry name" value="Retinoid X Receptor"/>
    <property type="match status" value="1"/>
</dbReference>
<protein>
    <recommendedName>
        <fullName evidence="15">Nuclear receptor domain-containing protein</fullName>
    </recommendedName>
</protein>
<keyword evidence="14" id="KW-1185">Reference proteome</keyword>
<dbReference type="InterPro" id="IPR013088">
    <property type="entry name" value="Znf_NHR/GATA"/>
</dbReference>
<dbReference type="GO" id="GO:0008270">
    <property type="term" value="F:zinc ion binding"/>
    <property type="evidence" value="ECO:0007669"/>
    <property type="project" value="UniProtKB-KW"/>
</dbReference>
<feature type="compositionally biased region" description="Low complexity" evidence="10">
    <location>
        <begin position="283"/>
        <end position="292"/>
    </location>
</feature>
<dbReference type="OrthoDB" id="10018779at2759"/>
<dbReference type="SMART" id="SM00399">
    <property type="entry name" value="ZnF_C4"/>
    <property type="match status" value="1"/>
</dbReference>
<keyword evidence="2 9" id="KW-0863">Zinc-finger</keyword>
<reference evidence="13" key="1">
    <citation type="submission" date="2022-11" db="EMBL/GenBank/DDBJ databases">
        <authorList>
            <person name="Kikuchi T."/>
        </authorList>
    </citation>
    <scope>NUCLEOTIDE SEQUENCE</scope>
    <source>
        <strain evidence="13">PS1010</strain>
    </source>
</reference>
<comment type="similarity">
    <text evidence="9">Belongs to the nuclear hormone receptor family.</text>
</comment>
<dbReference type="InterPro" id="IPR001628">
    <property type="entry name" value="Znf_hrmn_rcpt"/>
</dbReference>
<dbReference type="PANTHER" id="PTHR46011:SF5">
    <property type="entry name" value="NUCLEAR HORMONE RECEPTOR FAMILY MEMBER NHR-42"/>
    <property type="match status" value="1"/>
</dbReference>
<feature type="region of interest" description="Disordered" evidence="10">
    <location>
        <begin position="283"/>
        <end position="310"/>
    </location>
</feature>
<evidence type="ECO:0000256" key="4">
    <source>
        <dbReference type="ARBA" id="ARBA00023015"/>
    </source>
</evidence>
<keyword evidence="1 9" id="KW-0479">Metal-binding</keyword>
<keyword evidence="5 9" id="KW-0238">DNA-binding</keyword>
<dbReference type="Gene3D" id="3.30.50.10">
    <property type="entry name" value="Erythroid Transcription Factor GATA-1, subunit A"/>
    <property type="match status" value="1"/>
</dbReference>
<dbReference type="SMART" id="SM00430">
    <property type="entry name" value="HOLI"/>
    <property type="match status" value="1"/>
</dbReference>
<dbReference type="EMBL" id="CANHGI010000005">
    <property type="protein sequence ID" value="CAI5451432.1"/>
    <property type="molecule type" value="Genomic_DNA"/>
</dbReference>
<evidence type="ECO:0000313" key="13">
    <source>
        <dbReference type="EMBL" id="CAI5451432.1"/>
    </source>
</evidence>
<dbReference type="SUPFAM" id="SSF57716">
    <property type="entry name" value="Glucocorticoid receptor-like (DNA-binding domain)"/>
    <property type="match status" value="1"/>
</dbReference>
<dbReference type="PROSITE" id="PS51843">
    <property type="entry name" value="NR_LBD"/>
    <property type="match status" value="1"/>
</dbReference>
<evidence type="ECO:0000256" key="3">
    <source>
        <dbReference type="ARBA" id="ARBA00022833"/>
    </source>
</evidence>
<dbReference type="Pfam" id="PF00104">
    <property type="entry name" value="Hormone_recep"/>
    <property type="match status" value="1"/>
</dbReference>
<evidence type="ECO:0000256" key="9">
    <source>
        <dbReference type="RuleBase" id="RU004334"/>
    </source>
</evidence>
<dbReference type="GO" id="GO:0003700">
    <property type="term" value="F:DNA-binding transcription factor activity"/>
    <property type="evidence" value="ECO:0007669"/>
    <property type="project" value="InterPro"/>
</dbReference>
<feature type="domain" description="NR LBD" evidence="12">
    <location>
        <begin position="93"/>
        <end position="310"/>
    </location>
</feature>
<name>A0A9P1IWH8_9PELO</name>
<evidence type="ECO:0000259" key="11">
    <source>
        <dbReference type="PROSITE" id="PS51030"/>
    </source>
</evidence>
<evidence type="ECO:0000256" key="6">
    <source>
        <dbReference type="ARBA" id="ARBA00023163"/>
    </source>
</evidence>
<dbReference type="Proteomes" id="UP001152747">
    <property type="component" value="Unassembled WGS sequence"/>
</dbReference>
<keyword evidence="6 9" id="KW-0804">Transcription</keyword>
<evidence type="ECO:0000256" key="7">
    <source>
        <dbReference type="ARBA" id="ARBA00023170"/>
    </source>
</evidence>
<keyword evidence="3 9" id="KW-0862">Zinc</keyword>
<comment type="subcellular location">
    <subcellularLocation>
        <location evidence="9">Nucleus</location>
    </subcellularLocation>
</comment>
<dbReference type="GO" id="GO:0005634">
    <property type="term" value="C:nucleus"/>
    <property type="evidence" value="ECO:0007669"/>
    <property type="project" value="UniProtKB-SubCell"/>
</dbReference>
<evidence type="ECO:0000256" key="10">
    <source>
        <dbReference type="SAM" id="MobiDB-lite"/>
    </source>
</evidence>
<gene>
    <name evidence="13" type="ORF">CAMP_LOCUS14069</name>
</gene>
<dbReference type="InterPro" id="IPR035500">
    <property type="entry name" value="NHR-like_dom_sf"/>
</dbReference>
<dbReference type="SUPFAM" id="SSF48508">
    <property type="entry name" value="Nuclear receptor ligand-binding domain"/>
    <property type="match status" value="1"/>
</dbReference>
<dbReference type="AlphaFoldDB" id="A0A9P1IWH8"/>
<evidence type="ECO:0000259" key="12">
    <source>
        <dbReference type="PROSITE" id="PS51843"/>
    </source>
</evidence>
<evidence type="ECO:0000256" key="8">
    <source>
        <dbReference type="ARBA" id="ARBA00023242"/>
    </source>
</evidence>
<dbReference type="GO" id="GO:0043565">
    <property type="term" value="F:sequence-specific DNA binding"/>
    <property type="evidence" value="ECO:0007669"/>
    <property type="project" value="InterPro"/>
</dbReference>
<accession>A0A9P1IWH8</accession>
<evidence type="ECO:0000256" key="2">
    <source>
        <dbReference type="ARBA" id="ARBA00022771"/>
    </source>
</evidence>
<dbReference type="PROSITE" id="PS00031">
    <property type="entry name" value="NUCLEAR_REC_DBD_1"/>
    <property type="match status" value="1"/>
</dbReference>
<feature type="domain" description="Nuclear receptor" evidence="11">
    <location>
        <begin position="4"/>
        <end position="80"/>
    </location>
</feature>
<dbReference type="InterPro" id="IPR000536">
    <property type="entry name" value="Nucl_hrmn_rcpt_lig-bd"/>
</dbReference>
<comment type="caution">
    <text evidence="13">The sequence shown here is derived from an EMBL/GenBank/DDBJ whole genome shotgun (WGS) entry which is preliminary data.</text>
</comment>
<dbReference type="PROSITE" id="PS51030">
    <property type="entry name" value="NUCLEAR_REC_DBD_2"/>
    <property type="match status" value="1"/>
</dbReference>
<dbReference type="Pfam" id="PF00105">
    <property type="entry name" value="zf-C4"/>
    <property type="match status" value="1"/>
</dbReference>
<keyword evidence="8 9" id="KW-0539">Nucleus</keyword>
<evidence type="ECO:0008006" key="15">
    <source>
        <dbReference type="Google" id="ProtNLM"/>
    </source>
</evidence>
<keyword evidence="4 9" id="KW-0805">Transcription regulation</keyword>